<gene>
    <name evidence="2" type="ORF">GGI19_002225</name>
</gene>
<evidence type="ECO:0000256" key="1">
    <source>
        <dbReference type="SAM" id="MobiDB-lite"/>
    </source>
</evidence>
<accession>A0A9W8H039</accession>
<comment type="caution">
    <text evidence="2">The sequence shown here is derived from an EMBL/GenBank/DDBJ whole genome shotgun (WGS) entry which is preliminary data.</text>
</comment>
<evidence type="ECO:0000313" key="3">
    <source>
        <dbReference type="Proteomes" id="UP001140011"/>
    </source>
</evidence>
<name>A0A9W8H039_9FUNG</name>
<keyword evidence="3" id="KW-1185">Reference proteome</keyword>
<evidence type="ECO:0008006" key="4">
    <source>
        <dbReference type="Google" id="ProtNLM"/>
    </source>
</evidence>
<dbReference type="AlphaFoldDB" id="A0A9W8H039"/>
<protein>
    <recommendedName>
        <fullName evidence="4">Coilin</fullName>
    </recommendedName>
</protein>
<evidence type="ECO:0000313" key="2">
    <source>
        <dbReference type="EMBL" id="KAJ2754698.1"/>
    </source>
</evidence>
<sequence length="284" mass="31482">MSSSSSTPRLTLTMRLAPPLPARKFLFVCQQKTVKELKNEIRRRLITLIKEPVAITVDGYELMDDDDVADVLSRDVHIDLHLASSLDQAIAEQSKKPMPPKKEKKVVLPASEVCSPALLTIRKREHGNKKGADLAKRAKHHRVSDSDSSDESSYSGSSDEHPVKVPLGRLSMSSADDDGEYVEDDILLLRADSVDTKYLDKLVNIELAKLEVGALAAYKIKEASGPSNYFIGRVMEISENDITFVVVREVLPTDLPGGPLNAIPSYDTHHQVEHDYIVVAKLFK</sequence>
<feature type="region of interest" description="Disordered" evidence="1">
    <location>
        <begin position="127"/>
        <end position="176"/>
    </location>
</feature>
<organism evidence="2 3">
    <name type="scientific">Coemansia pectinata</name>
    <dbReference type="NCBI Taxonomy" id="1052879"/>
    <lineage>
        <taxon>Eukaryota</taxon>
        <taxon>Fungi</taxon>
        <taxon>Fungi incertae sedis</taxon>
        <taxon>Zoopagomycota</taxon>
        <taxon>Kickxellomycotina</taxon>
        <taxon>Kickxellomycetes</taxon>
        <taxon>Kickxellales</taxon>
        <taxon>Kickxellaceae</taxon>
        <taxon>Coemansia</taxon>
    </lineage>
</organism>
<dbReference type="OrthoDB" id="74813at2759"/>
<dbReference type="Proteomes" id="UP001140011">
    <property type="component" value="Unassembled WGS sequence"/>
</dbReference>
<reference evidence="2" key="1">
    <citation type="submission" date="2022-07" db="EMBL/GenBank/DDBJ databases">
        <title>Phylogenomic reconstructions and comparative analyses of Kickxellomycotina fungi.</title>
        <authorList>
            <person name="Reynolds N.K."/>
            <person name="Stajich J.E."/>
            <person name="Barry K."/>
            <person name="Grigoriev I.V."/>
            <person name="Crous P."/>
            <person name="Smith M.E."/>
        </authorList>
    </citation>
    <scope>NUCLEOTIDE SEQUENCE</scope>
    <source>
        <strain evidence="2">BCRC 34297</strain>
    </source>
</reference>
<proteinExistence type="predicted"/>
<dbReference type="EMBL" id="JANBUH010000101">
    <property type="protein sequence ID" value="KAJ2754698.1"/>
    <property type="molecule type" value="Genomic_DNA"/>
</dbReference>